<dbReference type="EMBL" id="GBRH01269223">
    <property type="protein sequence ID" value="JAD28672.1"/>
    <property type="molecule type" value="Transcribed_RNA"/>
</dbReference>
<proteinExistence type="predicted"/>
<accession>A0A0A8Z1E2</accession>
<reference evidence="1" key="2">
    <citation type="journal article" date="2015" name="Data Brief">
        <title>Shoot transcriptome of the giant reed, Arundo donax.</title>
        <authorList>
            <person name="Barrero R.A."/>
            <person name="Guerrero F.D."/>
            <person name="Moolhuijzen P."/>
            <person name="Goolsby J.A."/>
            <person name="Tidwell J."/>
            <person name="Bellgard S.E."/>
            <person name="Bellgard M.I."/>
        </authorList>
    </citation>
    <scope>NUCLEOTIDE SEQUENCE</scope>
    <source>
        <tissue evidence="1">Shoot tissue taken approximately 20 cm above the soil surface</tissue>
    </source>
</reference>
<organism evidence="1">
    <name type="scientific">Arundo donax</name>
    <name type="common">Giant reed</name>
    <name type="synonym">Donax arundinaceus</name>
    <dbReference type="NCBI Taxonomy" id="35708"/>
    <lineage>
        <taxon>Eukaryota</taxon>
        <taxon>Viridiplantae</taxon>
        <taxon>Streptophyta</taxon>
        <taxon>Embryophyta</taxon>
        <taxon>Tracheophyta</taxon>
        <taxon>Spermatophyta</taxon>
        <taxon>Magnoliopsida</taxon>
        <taxon>Liliopsida</taxon>
        <taxon>Poales</taxon>
        <taxon>Poaceae</taxon>
        <taxon>PACMAD clade</taxon>
        <taxon>Arundinoideae</taxon>
        <taxon>Arundineae</taxon>
        <taxon>Arundo</taxon>
    </lineage>
</organism>
<dbReference type="AlphaFoldDB" id="A0A0A8Z1E2"/>
<sequence length="28" mass="3280">MCTPMASRYRLLRPWKPTTFPSVVAELK</sequence>
<name>A0A0A8Z1E2_ARUDO</name>
<evidence type="ECO:0000313" key="1">
    <source>
        <dbReference type="EMBL" id="JAD28672.1"/>
    </source>
</evidence>
<reference evidence="1" key="1">
    <citation type="submission" date="2014-09" db="EMBL/GenBank/DDBJ databases">
        <authorList>
            <person name="Magalhaes I.L.F."/>
            <person name="Oliveira U."/>
            <person name="Santos F.R."/>
            <person name="Vidigal T.H.D.A."/>
            <person name="Brescovit A.D."/>
            <person name="Santos A.J."/>
        </authorList>
    </citation>
    <scope>NUCLEOTIDE SEQUENCE</scope>
    <source>
        <tissue evidence="1">Shoot tissue taken approximately 20 cm above the soil surface</tissue>
    </source>
</reference>
<protein>
    <submittedName>
        <fullName evidence="1">Uncharacterized protein</fullName>
    </submittedName>
</protein>